<dbReference type="Gene3D" id="6.10.140.2220">
    <property type="match status" value="1"/>
</dbReference>
<dbReference type="Pfam" id="PF01753">
    <property type="entry name" value="zf-MYND"/>
    <property type="match status" value="1"/>
</dbReference>
<dbReference type="PANTHER" id="PTHR10237:SF14">
    <property type="entry name" value="MYND-TYPE DOMAIN-CONTAINING PROTEIN"/>
    <property type="match status" value="1"/>
</dbReference>
<dbReference type="Pfam" id="PF14737">
    <property type="entry name" value="DUF4470"/>
    <property type="match status" value="1"/>
</dbReference>
<dbReference type="InterPro" id="IPR027974">
    <property type="entry name" value="DUF4470"/>
</dbReference>
<dbReference type="PROSITE" id="PS01360">
    <property type="entry name" value="ZF_MYND_1"/>
    <property type="match status" value="1"/>
</dbReference>
<proteinExistence type="predicted"/>
<feature type="domain" description="MYND-type" evidence="5">
    <location>
        <begin position="1155"/>
        <end position="1196"/>
    </location>
</feature>
<organism evidence="6 7">
    <name type="scientific">Crepidotus variabilis</name>
    <dbReference type="NCBI Taxonomy" id="179855"/>
    <lineage>
        <taxon>Eukaryota</taxon>
        <taxon>Fungi</taxon>
        <taxon>Dikarya</taxon>
        <taxon>Basidiomycota</taxon>
        <taxon>Agaricomycotina</taxon>
        <taxon>Agaricomycetes</taxon>
        <taxon>Agaricomycetidae</taxon>
        <taxon>Agaricales</taxon>
        <taxon>Agaricineae</taxon>
        <taxon>Crepidotaceae</taxon>
        <taxon>Crepidotus</taxon>
    </lineage>
</organism>
<evidence type="ECO:0000259" key="5">
    <source>
        <dbReference type="PROSITE" id="PS50865"/>
    </source>
</evidence>
<dbReference type="SUPFAM" id="SSF144232">
    <property type="entry name" value="HIT/MYND zinc finger-like"/>
    <property type="match status" value="1"/>
</dbReference>
<evidence type="ECO:0000313" key="7">
    <source>
        <dbReference type="Proteomes" id="UP000807306"/>
    </source>
</evidence>
<dbReference type="GO" id="GO:0005634">
    <property type="term" value="C:nucleus"/>
    <property type="evidence" value="ECO:0007669"/>
    <property type="project" value="TreeGrafter"/>
</dbReference>
<gene>
    <name evidence="6" type="ORF">CPB83DRAFT_802755</name>
</gene>
<evidence type="ECO:0000256" key="2">
    <source>
        <dbReference type="ARBA" id="ARBA00022771"/>
    </source>
</evidence>
<dbReference type="GO" id="GO:0000981">
    <property type="term" value="F:DNA-binding transcription factor activity, RNA polymerase II-specific"/>
    <property type="evidence" value="ECO:0007669"/>
    <property type="project" value="TreeGrafter"/>
</dbReference>
<keyword evidence="3" id="KW-0862">Zinc</keyword>
<dbReference type="InterPro" id="IPR002893">
    <property type="entry name" value="Znf_MYND"/>
</dbReference>
<dbReference type="EMBL" id="MU157825">
    <property type="protein sequence ID" value="KAF9534667.1"/>
    <property type="molecule type" value="Genomic_DNA"/>
</dbReference>
<evidence type="ECO:0000256" key="3">
    <source>
        <dbReference type="ARBA" id="ARBA00022833"/>
    </source>
</evidence>
<dbReference type="InterPro" id="IPR024119">
    <property type="entry name" value="TF_DEAF-1"/>
</dbReference>
<comment type="caution">
    <text evidence="6">The sequence shown here is derived from an EMBL/GenBank/DDBJ whole genome shotgun (WGS) entry which is preliminary data.</text>
</comment>
<sequence length="1200" mass="134735">MAHPATLAKAGFFFPIGNTPPSCLTANIAPDIAVELLLLGCGDPRSILYTLHAGLDNATRKLDFTCCDIEPAILARNILLLTLISDGSSSDINWRIFYHFFLDDEALQHLLAQCKLLLSFSTNLITWNASKYGQFLRFCSAQSLADIRRMWELYANMEHMPAKELKALRKTFTSRMQAVKAENPKSGKHDIQTARAAGVFGIVSEVTRAGDRAFRTYWAAGVTPSKSRVVQRFPHLNPLFSYTRFGAGFNTHPMLHPVATFHLGHTAGAAFGDLEAEDLVDSAMNQFSSWCQSFQRRVHTSSAIVIRFFAGDAIFFCRALQQTRCTEVFKTDIPLHSWTTTEIHLDETEYARNSKQPAPFTFNVIDTSNLSDAIGLVNVLVMTAPLLQRHPWSILHTNMLAQLTVGQNLSASLTNRVLADITTFSILIGLTPTSHLFHITSASDNNDELHSISVTPEERAAEQFHQFVSWRFASSIPPRSKSSNNQINEQSHLLSFDEEAFGLFLRSMYAKMFLESYSLPPGSKVVEHHQVEVNVVHYNRETFTEFLLLVRSRVQVDWTKTMEHFFAYKPPKRPLFDPDFEEFVCGLHILGIYTSPKLQPSFVEALRPKSTAFHGWKEVPAVVTISFKVPRQAFEDIKNIDPMTTSVPPTLLCRTSTFLEDHDYSSIRLAFGQIIVTGEHEDAVVRVQEDPTGWEGSSPVIVSFEVPSWTLMDSTEVGIVSLLLSSMLVDTVSKRTPKSPILFLSHMLDRDHVMIFKRPIEPLESLRTKTQTLEQDLVRVAFDSEHKGVVSMTIHEDILNPDAVKYLSEGAPVRSHVISDTAILVTFKGYQKVFLYPLPILSEQTKTKIARKSSYLEIIAPIRSDFEDTVQSKLSINPFPIARTISSINLLTSHYVKLAALPLLRVPLPAKVVAYFDAHLTLMKSEQEGDIPCEPRDYRPLILGLKHQISTLIREWSGTAPRKQEHPKDVLCLVADDVGLFAVIFVNEIRMDGAAQTILLDAAVIPVTKRNVQFVEVGLTKVLGRLATIISASEDERKAWRSLLPIYAERCRTWEHTSGCEFKKNGIPLTDAHTEAQNFVSPLCSCGIGKDLGDFGCSPVWEELRHLAARVAISPLFSFSLHPKFSRYSKEQKQLKPQQDVSGDVPPNNYSKKACAQCSQSNQQIKLKQCVGCDQPRYCSRSCQKLHWKAVHRAQCVAFN</sequence>
<reference evidence="6" key="1">
    <citation type="submission" date="2020-11" db="EMBL/GenBank/DDBJ databases">
        <authorList>
            <consortium name="DOE Joint Genome Institute"/>
            <person name="Ahrendt S."/>
            <person name="Riley R."/>
            <person name="Andreopoulos W."/>
            <person name="Labutti K."/>
            <person name="Pangilinan J."/>
            <person name="Ruiz-Duenas F.J."/>
            <person name="Barrasa J.M."/>
            <person name="Sanchez-Garcia M."/>
            <person name="Camarero S."/>
            <person name="Miyauchi S."/>
            <person name="Serrano A."/>
            <person name="Linde D."/>
            <person name="Babiker R."/>
            <person name="Drula E."/>
            <person name="Ayuso-Fernandez I."/>
            <person name="Pacheco R."/>
            <person name="Padilla G."/>
            <person name="Ferreira P."/>
            <person name="Barriuso J."/>
            <person name="Kellner H."/>
            <person name="Castanera R."/>
            <person name="Alfaro M."/>
            <person name="Ramirez L."/>
            <person name="Pisabarro A.G."/>
            <person name="Kuo A."/>
            <person name="Tritt A."/>
            <person name="Lipzen A."/>
            <person name="He G."/>
            <person name="Yan M."/>
            <person name="Ng V."/>
            <person name="Cullen D."/>
            <person name="Martin F."/>
            <person name="Rosso M.-N."/>
            <person name="Henrissat B."/>
            <person name="Hibbett D."/>
            <person name="Martinez A.T."/>
            <person name="Grigoriev I.V."/>
        </authorList>
    </citation>
    <scope>NUCLEOTIDE SEQUENCE</scope>
    <source>
        <strain evidence="6">CBS 506.95</strain>
    </source>
</reference>
<keyword evidence="2 4" id="KW-0863">Zinc-finger</keyword>
<name>A0A9P6ET43_9AGAR</name>
<dbReference type="Proteomes" id="UP000807306">
    <property type="component" value="Unassembled WGS sequence"/>
</dbReference>
<dbReference type="PANTHER" id="PTHR10237">
    <property type="entry name" value="DEFORMED EPIDERMAL AUTOREGULATORY FACTOR 1 HOMOLOG SUPPRESSIN"/>
    <property type="match status" value="1"/>
</dbReference>
<accession>A0A9P6ET43</accession>
<dbReference type="OrthoDB" id="432970at2759"/>
<dbReference type="GO" id="GO:0008270">
    <property type="term" value="F:zinc ion binding"/>
    <property type="evidence" value="ECO:0007669"/>
    <property type="project" value="UniProtKB-KW"/>
</dbReference>
<evidence type="ECO:0000313" key="6">
    <source>
        <dbReference type="EMBL" id="KAF9534667.1"/>
    </source>
</evidence>
<evidence type="ECO:0000256" key="1">
    <source>
        <dbReference type="ARBA" id="ARBA00022723"/>
    </source>
</evidence>
<keyword evidence="7" id="KW-1185">Reference proteome</keyword>
<dbReference type="PROSITE" id="PS50865">
    <property type="entry name" value="ZF_MYND_2"/>
    <property type="match status" value="1"/>
</dbReference>
<evidence type="ECO:0000256" key="4">
    <source>
        <dbReference type="PROSITE-ProRule" id="PRU00134"/>
    </source>
</evidence>
<dbReference type="AlphaFoldDB" id="A0A9P6ET43"/>
<keyword evidence="1" id="KW-0479">Metal-binding</keyword>
<protein>
    <recommendedName>
        <fullName evidence="5">MYND-type domain-containing protein</fullName>
    </recommendedName>
</protein>